<dbReference type="InterPro" id="IPR019021">
    <property type="entry name" value="Mms22"/>
</dbReference>
<gene>
    <name evidence="2" type="ORF">Clacol_005686</name>
</gene>
<evidence type="ECO:0000256" key="1">
    <source>
        <dbReference type="SAM" id="MobiDB-lite"/>
    </source>
</evidence>
<accession>A0AAV5AE97</accession>
<dbReference type="PANTHER" id="PTHR28122:SF1">
    <property type="entry name" value="E3 UBIQUITIN-PROTEIN LIGASE SUBSTRATE RECEPTOR MMS22"/>
    <property type="match status" value="1"/>
</dbReference>
<feature type="compositionally biased region" description="Basic and acidic residues" evidence="1">
    <location>
        <begin position="193"/>
        <end position="203"/>
    </location>
</feature>
<feature type="region of interest" description="Disordered" evidence="1">
    <location>
        <begin position="574"/>
        <end position="638"/>
    </location>
</feature>
<feature type="region of interest" description="Disordered" evidence="1">
    <location>
        <begin position="316"/>
        <end position="361"/>
    </location>
</feature>
<protein>
    <recommendedName>
        <fullName evidence="4">Protein MMS22-like</fullName>
    </recommendedName>
</protein>
<dbReference type="GO" id="GO:0005634">
    <property type="term" value="C:nucleus"/>
    <property type="evidence" value="ECO:0007669"/>
    <property type="project" value="InterPro"/>
</dbReference>
<organism evidence="2 3">
    <name type="scientific">Clathrus columnatus</name>
    <dbReference type="NCBI Taxonomy" id="1419009"/>
    <lineage>
        <taxon>Eukaryota</taxon>
        <taxon>Fungi</taxon>
        <taxon>Dikarya</taxon>
        <taxon>Basidiomycota</taxon>
        <taxon>Agaricomycotina</taxon>
        <taxon>Agaricomycetes</taxon>
        <taxon>Phallomycetidae</taxon>
        <taxon>Phallales</taxon>
        <taxon>Clathraceae</taxon>
        <taxon>Clathrus</taxon>
    </lineage>
</organism>
<feature type="compositionally biased region" description="Basic and acidic residues" evidence="1">
    <location>
        <begin position="316"/>
        <end position="326"/>
    </location>
</feature>
<reference evidence="2" key="1">
    <citation type="submission" date="2021-10" db="EMBL/GenBank/DDBJ databases">
        <title>De novo Genome Assembly of Clathrus columnatus (Basidiomycota, Fungi) Using Illumina and Nanopore Sequence Data.</title>
        <authorList>
            <person name="Ogiso-Tanaka E."/>
            <person name="Itagaki H."/>
            <person name="Hosoya T."/>
            <person name="Hosaka K."/>
        </authorList>
    </citation>
    <scope>NUCLEOTIDE SEQUENCE</scope>
    <source>
        <strain evidence="2">MO-923</strain>
    </source>
</reference>
<proteinExistence type="predicted"/>
<evidence type="ECO:0000313" key="2">
    <source>
        <dbReference type="EMBL" id="GJJ11453.1"/>
    </source>
</evidence>
<feature type="compositionally biased region" description="Low complexity" evidence="1">
    <location>
        <begin position="218"/>
        <end position="229"/>
    </location>
</feature>
<dbReference type="PANTHER" id="PTHR28122">
    <property type="entry name" value="E3 UBIQUITIN-PROTEIN LIGASE SUBSTRATE RECEPTOR MMS22"/>
    <property type="match status" value="1"/>
</dbReference>
<feature type="compositionally biased region" description="Basic and acidic residues" evidence="1">
    <location>
        <begin position="612"/>
        <end position="622"/>
    </location>
</feature>
<name>A0AAV5AE97_9AGAM</name>
<feature type="region of interest" description="Disordered" evidence="1">
    <location>
        <begin position="767"/>
        <end position="806"/>
    </location>
</feature>
<dbReference type="GO" id="GO:0035361">
    <property type="term" value="C:Cul8-RING ubiquitin ligase complex"/>
    <property type="evidence" value="ECO:0007669"/>
    <property type="project" value="TreeGrafter"/>
</dbReference>
<dbReference type="Proteomes" id="UP001050691">
    <property type="component" value="Unassembled WGS sequence"/>
</dbReference>
<evidence type="ECO:0000313" key="3">
    <source>
        <dbReference type="Proteomes" id="UP001050691"/>
    </source>
</evidence>
<feature type="compositionally biased region" description="Basic and acidic residues" evidence="1">
    <location>
        <begin position="771"/>
        <end position="784"/>
    </location>
</feature>
<evidence type="ECO:0008006" key="4">
    <source>
        <dbReference type="Google" id="ProtNLM"/>
    </source>
</evidence>
<feature type="compositionally biased region" description="Basic residues" evidence="1">
    <location>
        <begin position="506"/>
        <end position="515"/>
    </location>
</feature>
<feature type="compositionally biased region" description="Basic and acidic residues" evidence="1">
    <location>
        <begin position="516"/>
        <end position="531"/>
    </location>
</feature>
<dbReference type="GO" id="GO:0031297">
    <property type="term" value="P:replication fork processing"/>
    <property type="evidence" value="ECO:0007669"/>
    <property type="project" value="InterPro"/>
</dbReference>
<feature type="region of interest" description="Disordered" evidence="1">
    <location>
        <begin position="191"/>
        <end position="267"/>
    </location>
</feature>
<keyword evidence="3" id="KW-1185">Reference proteome</keyword>
<dbReference type="Pfam" id="PF09462">
    <property type="entry name" value="Mus7"/>
    <property type="match status" value="1"/>
</dbReference>
<feature type="compositionally biased region" description="Polar residues" evidence="1">
    <location>
        <begin position="230"/>
        <end position="241"/>
    </location>
</feature>
<feature type="region of interest" description="Disordered" evidence="1">
    <location>
        <begin position="488"/>
        <end position="531"/>
    </location>
</feature>
<comment type="caution">
    <text evidence="2">The sequence shown here is derived from an EMBL/GenBank/DDBJ whole genome shotgun (WGS) entry which is preliminary data.</text>
</comment>
<feature type="compositionally biased region" description="Basic and acidic residues" evidence="1">
    <location>
        <begin position="339"/>
        <end position="348"/>
    </location>
</feature>
<dbReference type="GO" id="GO:0000724">
    <property type="term" value="P:double-strand break repair via homologous recombination"/>
    <property type="evidence" value="ECO:0007669"/>
    <property type="project" value="TreeGrafter"/>
</dbReference>
<sequence length="1828" mass="209009">MNTCGDVVDTSDVDEQEILQTREQNYYEKAWGKLRAPRTPPQVLVSDNETIFSELTRQTPPISPSLLGHTASSPIDLRDVEDDLVPYSPGSPRCLTITGVLDASTMSKLSPDDEPASSQDPICLFPFLSQNIVSRSTTPLTPLRSELSLGMPLDELGAYSRNQTSTSKSLETLQPLRQSLSDHVALDSIPDPNFHRISEKDTGMMEDPIDSLRNSQETSSRLSSLTPLSQHIQSPTFSTSYRVHEANPSSEDQDRVAQSPSPRIIIPPDITSRKYSLRNRSAKQLNPFEYDKRQYKQLLRHLPEAIVRRTLLGGDHGEHRREHHGEDQDDDWMESQNVDSRELDESQVRQEQQNEEAKRLRRERRRIADELMKELNLTLPSSDDDLPMTVEFEKQPKLTVNNNAQEHRGRKRKRTFRPFPLRIPQIDHQGDQLESQEVSPTSIPARRHTPLFPDLDLNFNVPYDNDFRPPSLGPLEPVTEDTVVVRSASPPVYSINGSSDEESGKPKGKRLRRGPRSHDEPDVVVTEEPHLTDPYFVASSSEPESLYSPKHQKSAQERILRRFLPAGVVKKFMEGDNTARTSNRNETSKKTTPDVTRPGHGRKRFVSPTSRDPARYQIKGDSESESDSSPDSNSKEVIQISDEFPTEIEEDIELLENSEDGLDREELHDWLTWEPTVDESLHLGGYEQRGLPQRIPSGVHREPELIDRMLQRTRRVVLPRTRKRAPNGGKRTRVANANEIVTHRAKPKRFHQTKIPFERIKEVSGNIMPSRENRDTTPRTRTSDSEAEVQHQIAPEKVRKKKRYKRARPDKYQNVYYTRNDGFNVSSGRSRPVIQVDLNDQEFHDALAPEKLPEKMPRNHHKHRTTRLVNRFLNVTSVEHHDDEFDLDGHGPSVQKISLDLEIQPLLAGLTVGREGYIGRGRLFELISFLNGTGLDFAISPALTLLDICLDSSRPIGEMSEGLASVFDRLYNITTLPLEAPESMDSTAEMQHMAYALCQFVTYKALCSTEEEANHTITIISAQTKHLLTRMDERLALVSADGHCLDFRSFSLYWLAVELHLRISYSRQRKLTNNETANFLNTRTAEEYIVQLIRRLLEYDTDRIMQPLQRDGLTLDKNSPHVRVLEYWVCVFHVSAFLAHSSTSPTSSFWRLLQAGLEVQSNKPDSPLAQSEGTWKTIFTMNAFSQFSIEGISRPLVKAQTCWPIIIKVLQSIRLNADAGRDGGKPATTIQKRDAYLRLVTARCYILSSRWLWDTNDADEVFRELCSIFRSREFGNLLGEPDDFPPFIRDRNEALCHSYSTSDTAYSILLKLVICAVRNFNGEERLRTIKVTRLLSLVVPVGATSFSKTSPPLDNDLSKLYNRYSAIYVAIYVDPSEKQIRSRLQQVRRYVNFKLADPDSRIAAIRAMMNIAILLRHFKKPLTDVLQWASEMIDDLLAEYGDLHVKNGVENDINYVILLIHTVLGTIRFIMDTPTLDRSASTVASYPDTAYLQVWMPQILSSPLIKDHRTGLEICSCIQRFLAVRADVIPLPTLPKPRLEESQESQDDYGDYELDMNDPTLLALFDHSEPVNENYSADQHASEVLDGFSSKLYSCVCLHLGCTGPLYPYQEVDAWLESWLGIGKILVQNRKRQWDYYFKLAESIWQDVKDPFRRLYIRLRCMMTVLKLDPHSYKAYINDFLELGFEALVSPKITLEHEYCSLIFSIDSLSHPLLRQMPCTVDPTSGLFNFNKFFFLDKRSEFIASCDSISDKSTEIFRNASMSLEVLPAKDLVRFVEVMLQALHQWKKEVSNDNVLKGEYKTFMENTLVSARSHNTLYHQPRLHDLLS</sequence>
<dbReference type="EMBL" id="BPWL01000006">
    <property type="protein sequence ID" value="GJJ11453.1"/>
    <property type="molecule type" value="Genomic_DNA"/>
</dbReference>